<dbReference type="SUPFAM" id="SSF75005">
    <property type="entry name" value="Arabinanase/levansucrase/invertase"/>
    <property type="match status" value="1"/>
</dbReference>
<evidence type="ECO:0000313" key="1">
    <source>
        <dbReference type="EMBL" id="WOO39771.1"/>
    </source>
</evidence>
<proteinExistence type="predicted"/>
<dbReference type="RefSeq" id="WP_317831778.1">
    <property type="nucleotide sequence ID" value="NZ_CP136920.1"/>
</dbReference>
<dbReference type="GO" id="GO:0016787">
    <property type="term" value="F:hydrolase activity"/>
    <property type="evidence" value="ECO:0007669"/>
    <property type="project" value="UniProtKB-KW"/>
</dbReference>
<dbReference type="CDD" id="cd08994">
    <property type="entry name" value="GH43_62_32_68_117_130-like"/>
    <property type="match status" value="1"/>
</dbReference>
<dbReference type="AlphaFoldDB" id="A0AAQ3L6B9"/>
<accession>A0AAQ3L6B9</accession>
<sequence length="349" mass="39461">MQAHLTLDGFTLGTTCKAGGFSMPGYHVWCGAVIEAEDGKFHLFASRWKKDYPFTAWVTNSEIIRAVASSPDEPFHFEEVVLGQREEFYWDARSVHNPVIIKNPKGGYLLYYSGTTFKGDLNTVPPKGKKHYKQWLEAWNQQTIGVATAPAITGPWLRRDKPLLSPRPGKWDAIITTNPSVTYDPKLGWVMLYKSIEKPYVGDSLPAPFRFGICRSDNPEGPFTRLQDGPLFSGIMDADLEDPFIWHNGECLEMLAKDMNGAIAGVPRAGIRSWSHDGIHWEFPNDPCFYKRSLNWDDGSRSEQDFLERVWLLCKEGKPSHLYFATGNSGEGYFDIQDSSNIAVQLKRV</sequence>
<evidence type="ECO:0000313" key="2">
    <source>
        <dbReference type="Proteomes" id="UP001304300"/>
    </source>
</evidence>
<protein>
    <submittedName>
        <fullName evidence="1">Glycoside hydrolase family protein</fullName>
    </submittedName>
</protein>
<keyword evidence="2" id="KW-1185">Reference proteome</keyword>
<dbReference type="Gene3D" id="2.115.10.20">
    <property type="entry name" value="Glycosyl hydrolase domain, family 43"/>
    <property type="match status" value="1"/>
</dbReference>
<gene>
    <name evidence="1" type="ORF">RZN69_14195</name>
</gene>
<name>A0AAQ3L6B9_9BACT</name>
<dbReference type="Proteomes" id="UP001304300">
    <property type="component" value="Chromosome"/>
</dbReference>
<reference evidence="1 2" key="1">
    <citation type="submission" date="2023-10" db="EMBL/GenBank/DDBJ databases">
        <title>Rubellicoccus peritrichatus gen. nov., sp. nov., isolated from an algae of coral reef tank.</title>
        <authorList>
            <person name="Luo J."/>
        </authorList>
    </citation>
    <scope>NUCLEOTIDE SEQUENCE [LARGE SCALE GENOMIC DNA]</scope>
    <source>
        <strain evidence="1 2">CR14</strain>
    </source>
</reference>
<dbReference type="EMBL" id="CP136920">
    <property type="protein sequence ID" value="WOO39771.1"/>
    <property type="molecule type" value="Genomic_DNA"/>
</dbReference>
<keyword evidence="1" id="KW-0378">Hydrolase</keyword>
<dbReference type="KEGG" id="puo:RZN69_14195"/>
<organism evidence="1 2">
    <name type="scientific">Rubellicoccus peritrichatus</name>
    <dbReference type="NCBI Taxonomy" id="3080537"/>
    <lineage>
        <taxon>Bacteria</taxon>
        <taxon>Pseudomonadati</taxon>
        <taxon>Verrucomicrobiota</taxon>
        <taxon>Opitutia</taxon>
        <taxon>Puniceicoccales</taxon>
        <taxon>Cerasicoccaceae</taxon>
        <taxon>Rubellicoccus</taxon>
    </lineage>
</organism>
<dbReference type="InterPro" id="IPR023296">
    <property type="entry name" value="Glyco_hydro_beta-prop_sf"/>
</dbReference>